<dbReference type="EMBL" id="NMWU01000034">
    <property type="protein sequence ID" value="PLS30381.1"/>
    <property type="molecule type" value="Genomic_DNA"/>
</dbReference>
<dbReference type="CDD" id="cd01610">
    <property type="entry name" value="PAP2_like"/>
    <property type="match status" value="1"/>
</dbReference>
<dbReference type="Pfam" id="PF01569">
    <property type="entry name" value="PAP2"/>
    <property type="match status" value="1"/>
</dbReference>
<feature type="transmembrane region" description="Helical" evidence="2">
    <location>
        <begin position="209"/>
        <end position="229"/>
    </location>
</feature>
<dbReference type="InterPro" id="IPR000326">
    <property type="entry name" value="PAP2/HPO"/>
</dbReference>
<feature type="transmembrane region" description="Helical" evidence="2">
    <location>
        <begin position="274"/>
        <end position="293"/>
    </location>
</feature>
<dbReference type="RefSeq" id="WP_101617638.1">
    <property type="nucleotide sequence ID" value="NZ_NMWU01000034.1"/>
</dbReference>
<keyword evidence="5" id="KW-1185">Reference proteome</keyword>
<feature type="transmembrane region" description="Helical" evidence="2">
    <location>
        <begin position="135"/>
        <end position="156"/>
    </location>
</feature>
<feature type="compositionally biased region" description="Polar residues" evidence="1">
    <location>
        <begin position="46"/>
        <end position="57"/>
    </location>
</feature>
<evidence type="ECO:0000259" key="3">
    <source>
        <dbReference type="SMART" id="SM00014"/>
    </source>
</evidence>
<feature type="transmembrane region" description="Helical" evidence="2">
    <location>
        <begin position="176"/>
        <end position="197"/>
    </location>
</feature>
<reference evidence="4 5" key="1">
    <citation type="submission" date="2017-07" db="EMBL/GenBank/DDBJ databases">
        <title>Bifidobacterium novel species.</title>
        <authorList>
            <person name="Lugli G.A."/>
            <person name="Milani C."/>
            <person name="Duranti S."/>
            <person name="Mangifesta M."/>
        </authorList>
    </citation>
    <scope>NUCLEOTIDE SEQUENCE [LARGE SCALE GENOMIC DNA]</scope>
    <source>
        <strain evidence="5">Uis1B</strain>
    </source>
</reference>
<protein>
    <submittedName>
        <fullName evidence="4">Pre-pilin peptidase</fullName>
    </submittedName>
</protein>
<feature type="region of interest" description="Disordered" evidence="1">
    <location>
        <begin position="1"/>
        <end position="90"/>
    </location>
</feature>
<feature type="transmembrane region" description="Helical" evidence="2">
    <location>
        <begin position="325"/>
        <end position="344"/>
    </location>
</feature>
<sequence>MNDKKRQNLHLEPVEPVDMPPARPGSVRLRFDDVPGTAAPEASSAPMVQSDPTSQQRPAPVQRPDPAAPQQSAPAAQPEPTLPTEPVMRPLPVVPSLSEELDALTANRWQADDADRNDGGVPQSLRDPLAARPRWSSVTLCVVLPILMVLIAMAVWSMAVRTLTGQQYDNLAYESFSGMVSAAVSAGSSAFAGFLTALGGDIALGPVKLSVVAVPDAVFGLTALVTVVVRKRWRLLAQMIGFAAVAVIAAELLKNLLPRQTLDMSSLKTAGNSAPSGHVAVAAVVALALLCVVPRVLRAVTAIIGACYVTLVGVSMIADGWHRPADVVMALLLVGAVALLALAFTGGSGMDEPGTRVSSVSVQVVGTVMIVGGLMACGYAAYLIWQLAPGLAYSAKWAASASSVSAVVMIAGVASLVFGLALAMRHVTASPLSKLGLVGAPPAPPKRR</sequence>
<feature type="transmembrane region" description="Helical" evidence="2">
    <location>
        <begin position="364"/>
        <end position="385"/>
    </location>
</feature>
<dbReference type="InterPro" id="IPR036938">
    <property type="entry name" value="PAP2/HPO_sf"/>
</dbReference>
<dbReference type="AlphaFoldDB" id="A0A2N5J865"/>
<dbReference type="SUPFAM" id="SSF48317">
    <property type="entry name" value="Acid phosphatase/Vanadium-dependent haloperoxidase"/>
    <property type="match status" value="1"/>
</dbReference>
<feature type="transmembrane region" description="Helical" evidence="2">
    <location>
        <begin position="299"/>
        <end position="318"/>
    </location>
</feature>
<proteinExistence type="predicted"/>
<keyword evidence="2" id="KW-1133">Transmembrane helix</keyword>
<evidence type="ECO:0000313" key="4">
    <source>
        <dbReference type="EMBL" id="PLS30381.1"/>
    </source>
</evidence>
<accession>A0A2N5J865</accession>
<feature type="transmembrane region" description="Helical" evidence="2">
    <location>
        <begin position="397"/>
        <end position="424"/>
    </location>
</feature>
<feature type="transmembrane region" description="Helical" evidence="2">
    <location>
        <begin position="235"/>
        <end position="253"/>
    </location>
</feature>
<dbReference type="Gene3D" id="1.20.144.10">
    <property type="entry name" value="Phosphatidic acid phosphatase type 2/haloperoxidase"/>
    <property type="match status" value="1"/>
</dbReference>
<organism evidence="4 5">
    <name type="scientific">Bifidobacterium margollesii</name>
    <dbReference type="NCBI Taxonomy" id="2020964"/>
    <lineage>
        <taxon>Bacteria</taxon>
        <taxon>Bacillati</taxon>
        <taxon>Actinomycetota</taxon>
        <taxon>Actinomycetes</taxon>
        <taxon>Bifidobacteriales</taxon>
        <taxon>Bifidobacteriaceae</taxon>
        <taxon>Bifidobacterium</taxon>
    </lineage>
</organism>
<dbReference type="OrthoDB" id="3240395at2"/>
<evidence type="ECO:0000313" key="5">
    <source>
        <dbReference type="Proteomes" id="UP000235050"/>
    </source>
</evidence>
<feature type="compositionally biased region" description="Low complexity" evidence="1">
    <location>
        <begin position="68"/>
        <end position="79"/>
    </location>
</feature>
<keyword evidence="2" id="KW-0812">Transmembrane</keyword>
<comment type="caution">
    <text evidence="4">The sequence shown here is derived from an EMBL/GenBank/DDBJ whole genome shotgun (WGS) entry which is preliminary data.</text>
</comment>
<dbReference type="SMART" id="SM00014">
    <property type="entry name" value="acidPPc"/>
    <property type="match status" value="1"/>
</dbReference>
<name>A0A2N5J865_9BIFI</name>
<evidence type="ECO:0000256" key="1">
    <source>
        <dbReference type="SAM" id="MobiDB-lite"/>
    </source>
</evidence>
<keyword evidence="2" id="KW-0472">Membrane</keyword>
<gene>
    <name evidence="4" type="ORF">Uis1B_1781</name>
</gene>
<evidence type="ECO:0000256" key="2">
    <source>
        <dbReference type="SAM" id="Phobius"/>
    </source>
</evidence>
<dbReference type="Proteomes" id="UP000235050">
    <property type="component" value="Unassembled WGS sequence"/>
</dbReference>
<feature type="domain" description="Phosphatidic acid phosphatase type 2/haloperoxidase" evidence="3">
    <location>
        <begin position="231"/>
        <end position="342"/>
    </location>
</feature>